<feature type="compositionally biased region" description="Polar residues" evidence="1">
    <location>
        <begin position="58"/>
        <end position="83"/>
    </location>
</feature>
<sequence length="113" mass="12389">MEVQITFNNSMLVAKGIDYTCPAFKELVKACLDSNYSYSRAPYLWAPVIILDEESDGRSASTMTTPTTAEQTSTNKDSIVTAETTNRGDGGELVFNIGIYDAIVFSDICYDCC</sequence>
<dbReference type="AlphaFoldDB" id="A0A8T0DLL4"/>
<evidence type="ECO:0000313" key="2">
    <source>
        <dbReference type="EMBL" id="KAF8568723.1"/>
    </source>
</evidence>
<feature type="region of interest" description="Disordered" evidence="1">
    <location>
        <begin position="57"/>
        <end position="83"/>
    </location>
</feature>
<evidence type="ECO:0000313" key="3">
    <source>
        <dbReference type="Proteomes" id="UP000699462"/>
    </source>
</evidence>
<proteinExistence type="predicted"/>
<comment type="caution">
    <text evidence="2">The sequence shown here is derived from an EMBL/GenBank/DDBJ whole genome shotgun (WGS) entry which is preliminary data.</text>
</comment>
<gene>
    <name evidence="2" type="ORF">P879_09630</name>
</gene>
<name>A0A8T0DLL4_9TREM</name>
<accession>A0A8T0DLL4</accession>
<dbReference type="Proteomes" id="UP000699462">
    <property type="component" value="Unassembled WGS sequence"/>
</dbReference>
<protein>
    <submittedName>
        <fullName evidence="2">Uncharacterized protein</fullName>
    </submittedName>
</protein>
<evidence type="ECO:0000256" key="1">
    <source>
        <dbReference type="SAM" id="MobiDB-lite"/>
    </source>
</evidence>
<keyword evidence="3" id="KW-1185">Reference proteome</keyword>
<organism evidence="2 3">
    <name type="scientific">Paragonimus westermani</name>
    <dbReference type="NCBI Taxonomy" id="34504"/>
    <lineage>
        <taxon>Eukaryota</taxon>
        <taxon>Metazoa</taxon>
        <taxon>Spiralia</taxon>
        <taxon>Lophotrochozoa</taxon>
        <taxon>Platyhelminthes</taxon>
        <taxon>Trematoda</taxon>
        <taxon>Digenea</taxon>
        <taxon>Plagiorchiida</taxon>
        <taxon>Troglotremata</taxon>
        <taxon>Troglotrematidae</taxon>
        <taxon>Paragonimus</taxon>
    </lineage>
</organism>
<reference evidence="2 3" key="1">
    <citation type="submission" date="2019-07" db="EMBL/GenBank/DDBJ databases">
        <title>Annotation for the trematode Paragonimus westermani.</title>
        <authorList>
            <person name="Choi Y.-J."/>
        </authorList>
    </citation>
    <scope>NUCLEOTIDE SEQUENCE [LARGE SCALE GENOMIC DNA]</scope>
    <source>
        <strain evidence="2">180907_Pwestermani</strain>
    </source>
</reference>
<dbReference type="EMBL" id="JTDF01002511">
    <property type="protein sequence ID" value="KAF8568723.1"/>
    <property type="molecule type" value="Genomic_DNA"/>
</dbReference>
<dbReference type="OrthoDB" id="6309199at2759"/>